<evidence type="ECO:0000256" key="5">
    <source>
        <dbReference type="ARBA" id="ARBA00048391"/>
    </source>
</evidence>
<keyword evidence="2" id="KW-0489">Methyltransferase</keyword>
<dbReference type="Gene3D" id="3.40.50.150">
    <property type="entry name" value="Vaccinia Virus protein VP39"/>
    <property type="match status" value="1"/>
</dbReference>
<dbReference type="PANTHER" id="PTHR18895">
    <property type="entry name" value="HEMK METHYLTRANSFERASE"/>
    <property type="match status" value="1"/>
</dbReference>
<dbReference type="STRING" id="294747.C5M2U0"/>
<dbReference type="OrthoDB" id="269872at2759"/>
<dbReference type="InterPro" id="IPR004556">
    <property type="entry name" value="HemK-like"/>
</dbReference>
<dbReference type="PANTHER" id="PTHR18895:SF74">
    <property type="entry name" value="MTRF1L RELEASE FACTOR GLUTAMINE METHYLTRANSFERASE"/>
    <property type="match status" value="1"/>
</dbReference>
<gene>
    <name evidence="7" type="ORF">CTRG_00379</name>
</gene>
<reference evidence="7 8" key="1">
    <citation type="journal article" date="2009" name="Nature">
        <title>Evolution of pathogenicity and sexual reproduction in eight Candida genomes.</title>
        <authorList>
            <person name="Butler G."/>
            <person name="Rasmussen M.D."/>
            <person name="Lin M.F."/>
            <person name="Santos M.A."/>
            <person name="Sakthikumar S."/>
            <person name="Munro C.A."/>
            <person name="Rheinbay E."/>
            <person name="Grabherr M."/>
            <person name="Forche A."/>
            <person name="Reedy J.L."/>
            <person name="Agrafioti I."/>
            <person name="Arnaud M.B."/>
            <person name="Bates S."/>
            <person name="Brown A.J."/>
            <person name="Brunke S."/>
            <person name="Costanzo M.C."/>
            <person name="Fitzpatrick D.A."/>
            <person name="de Groot P.W."/>
            <person name="Harris D."/>
            <person name="Hoyer L.L."/>
            <person name="Hube B."/>
            <person name="Klis F.M."/>
            <person name="Kodira C."/>
            <person name="Lennard N."/>
            <person name="Logue M.E."/>
            <person name="Martin R."/>
            <person name="Neiman A.M."/>
            <person name="Nikolaou E."/>
            <person name="Quail M.A."/>
            <person name="Quinn J."/>
            <person name="Santos M.C."/>
            <person name="Schmitzberger F.F."/>
            <person name="Sherlock G."/>
            <person name="Shah P."/>
            <person name="Silverstein K.A."/>
            <person name="Skrzypek M.S."/>
            <person name="Soll D."/>
            <person name="Staggs R."/>
            <person name="Stansfield I."/>
            <person name="Stumpf M.P."/>
            <person name="Sudbery P.E."/>
            <person name="Srikantha T."/>
            <person name="Zeng Q."/>
            <person name="Berman J."/>
            <person name="Berriman M."/>
            <person name="Heitman J."/>
            <person name="Gow N.A."/>
            <person name="Lorenz M.C."/>
            <person name="Birren B.W."/>
            <person name="Kellis M."/>
            <person name="Cuomo C.A."/>
        </authorList>
    </citation>
    <scope>NUCLEOTIDE SEQUENCE [LARGE SCALE GENOMIC DNA]</scope>
    <source>
        <strain evidence="8">ATCC MYA-3404 / T1</strain>
    </source>
</reference>
<dbReference type="Pfam" id="PF05175">
    <property type="entry name" value="MTS"/>
    <property type="match status" value="1"/>
</dbReference>
<accession>C5M2U0</accession>
<dbReference type="EC" id="2.1.1.297" evidence="1"/>
<dbReference type="GO" id="GO:0006451">
    <property type="term" value="P:translational readthrough"/>
    <property type="evidence" value="ECO:0007669"/>
    <property type="project" value="EnsemblFungi"/>
</dbReference>
<dbReference type="EMBL" id="GG692395">
    <property type="protein sequence ID" value="EER35640.1"/>
    <property type="molecule type" value="Genomic_DNA"/>
</dbReference>
<dbReference type="GO" id="GO:0005739">
    <property type="term" value="C:mitochondrion"/>
    <property type="evidence" value="ECO:0007669"/>
    <property type="project" value="TreeGrafter"/>
</dbReference>
<dbReference type="InterPro" id="IPR029063">
    <property type="entry name" value="SAM-dependent_MTases_sf"/>
</dbReference>
<dbReference type="GO" id="GO:0102559">
    <property type="term" value="F:peptide chain release factor N(5)-glutamine methyltransferase activity"/>
    <property type="evidence" value="ECO:0007669"/>
    <property type="project" value="UniProtKB-EC"/>
</dbReference>
<evidence type="ECO:0000256" key="2">
    <source>
        <dbReference type="ARBA" id="ARBA00022603"/>
    </source>
</evidence>
<evidence type="ECO:0000256" key="4">
    <source>
        <dbReference type="ARBA" id="ARBA00022691"/>
    </source>
</evidence>
<proteinExistence type="predicted"/>
<evidence type="ECO:0000259" key="6">
    <source>
        <dbReference type="Pfam" id="PF05175"/>
    </source>
</evidence>
<dbReference type="Proteomes" id="UP000002037">
    <property type="component" value="Unassembled WGS sequence"/>
</dbReference>
<dbReference type="AlphaFoldDB" id="C5M2U0"/>
<evidence type="ECO:0000256" key="1">
    <source>
        <dbReference type="ARBA" id="ARBA00012771"/>
    </source>
</evidence>
<dbReference type="CDD" id="cd02440">
    <property type="entry name" value="AdoMet_MTases"/>
    <property type="match status" value="1"/>
</dbReference>
<evidence type="ECO:0000256" key="3">
    <source>
        <dbReference type="ARBA" id="ARBA00022679"/>
    </source>
</evidence>
<dbReference type="InterPro" id="IPR007848">
    <property type="entry name" value="Small_mtfrase_dom"/>
</dbReference>
<dbReference type="RefSeq" id="XP_002545598.1">
    <property type="nucleotide sequence ID" value="XM_002545552.1"/>
</dbReference>
<keyword evidence="3" id="KW-0808">Transferase</keyword>
<dbReference type="HOGENOM" id="CLU_018398_0_2_1"/>
<dbReference type="SUPFAM" id="SSF53335">
    <property type="entry name" value="S-adenosyl-L-methionine-dependent methyltransferases"/>
    <property type="match status" value="1"/>
</dbReference>
<keyword evidence="4" id="KW-0949">S-adenosyl-L-methionine</keyword>
<feature type="domain" description="Methyltransferase small" evidence="6">
    <location>
        <begin position="99"/>
        <end position="215"/>
    </location>
</feature>
<name>C5M2U0_CANTT</name>
<protein>
    <recommendedName>
        <fullName evidence="1">peptide chain release factor N(5)-glutamine methyltransferase</fullName>
        <ecNumber evidence="1">2.1.1.297</ecNumber>
    </recommendedName>
</protein>
<comment type="catalytic activity">
    <reaction evidence="5">
        <text>L-glutaminyl-[peptide chain release factor] + S-adenosyl-L-methionine = N(5)-methyl-L-glutaminyl-[peptide chain release factor] + S-adenosyl-L-homocysteine + H(+)</text>
        <dbReference type="Rhea" id="RHEA:42896"/>
        <dbReference type="Rhea" id="RHEA-COMP:10271"/>
        <dbReference type="Rhea" id="RHEA-COMP:10272"/>
        <dbReference type="ChEBI" id="CHEBI:15378"/>
        <dbReference type="ChEBI" id="CHEBI:30011"/>
        <dbReference type="ChEBI" id="CHEBI:57856"/>
        <dbReference type="ChEBI" id="CHEBI:59789"/>
        <dbReference type="ChEBI" id="CHEBI:61891"/>
        <dbReference type="EC" id="2.1.1.297"/>
    </reaction>
</comment>
<evidence type="ECO:0000313" key="8">
    <source>
        <dbReference type="Proteomes" id="UP000002037"/>
    </source>
</evidence>
<dbReference type="KEGG" id="ctp:CTRG_00379"/>
<sequence length="308" mass="35402">MTRITSKLIRQARKISPLLPPLLPANRTIERAVMELKWIKNELPPYEWANAVLQRQKLVPLQYILKSQPFGELSIICREGVLIPRWETEEWCIKLIHALKQIPKQDELSILDVCTGTGCIPLLMAHELREYAPQIHGFDVSGKAYELAIENLEAYKKKYPHNKVTLNYHLGDVFDAEIISKLSIPRIDLITSNPPYIPMEDYVRSARQDGVEKSVRLYEPKLALVGDGEFYYALLQNIVIQSAAEGFIFEVGYKDQADFVNTEVQKNLNSWKVGIMKDGASKVRCVLGWKEDGKFDIFNKLCDYIYDK</sequence>
<dbReference type="VEuPathDB" id="FungiDB:CTRG_00379"/>
<dbReference type="InterPro" id="IPR050320">
    <property type="entry name" value="N5-glutamine_MTase"/>
</dbReference>
<evidence type="ECO:0000313" key="7">
    <source>
        <dbReference type="EMBL" id="EER35640.1"/>
    </source>
</evidence>
<keyword evidence="8" id="KW-1185">Reference proteome</keyword>
<dbReference type="NCBIfam" id="TIGR00536">
    <property type="entry name" value="hemK_fam"/>
    <property type="match status" value="1"/>
</dbReference>
<dbReference type="eggNOG" id="KOG2904">
    <property type="taxonomic scope" value="Eukaryota"/>
</dbReference>
<dbReference type="GeneID" id="8298955"/>
<organism evidence="7 8">
    <name type="scientific">Candida tropicalis (strain ATCC MYA-3404 / T1)</name>
    <name type="common">Yeast</name>
    <dbReference type="NCBI Taxonomy" id="294747"/>
    <lineage>
        <taxon>Eukaryota</taxon>
        <taxon>Fungi</taxon>
        <taxon>Dikarya</taxon>
        <taxon>Ascomycota</taxon>
        <taxon>Saccharomycotina</taxon>
        <taxon>Pichiomycetes</taxon>
        <taxon>Debaryomycetaceae</taxon>
        <taxon>Candida/Lodderomyces clade</taxon>
        <taxon>Candida</taxon>
    </lineage>
</organism>
<dbReference type="GO" id="GO:0032259">
    <property type="term" value="P:methylation"/>
    <property type="evidence" value="ECO:0007669"/>
    <property type="project" value="UniProtKB-KW"/>
</dbReference>